<evidence type="ECO:0000313" key="3">
    <source>
        <dbReference type="Proteomes" id="UP000054279"/>
    </source>
</evidence>
<gene>
    <name evidence="2" type="ORF">M422DRAFT_183276</name>
</gene>
<keyword evidence="1" id="KW-1133">Transmembrane helix</keyword>
<dbReference type="HOGENOM" id="CLU_2832830_0_0_1"/>
<keyword evidence="3" id="KW-1185">Reference proteome</keyword>
<accession>A0A0C9TT89</accession>
<name>A0A0C9TT89_SPHS4</name>
<protein>
    <submittedName>
        <fullName evidence="2">Uncharacterized protein</fullName>
    </submittedName>
</protein>
<reference evidence="2 3" key="1">
    <citation type="submission" date="2014-06" db="EMBL/GenBank/DDBJ databases">
        <title>Evolutionary Origins and Diversification of the Mycorrhizal Mutualists.</title>
        <authorList>
            <consortium name="DOE Joint Genome Institute"/>
            <consortium name="Mycorrhizal Genomics Consortium"/>
            <person name="Kohler A."/>
            <person name="Kuo A."/>
            <person name="Nagy L.G."/>
            <person name="Floudas D."/>
            <person name="Copeland A."/>
            <person name="Barry K.W."/>
            <person name="Cichocki N."/>
            <person name="Veneault-Fourrey C."/>
            <person name="LaButti K."/>
            <person name="Lindquist E.A."/>
            <person name="Lipzen A."/>
            <person name="Lundell T."/>
            <person name="Morin E."/>
            <person name="Murat C."/>
            <person name="Riley R."/>
            <person name="Ohm R."/>
            <person name="Sun H."/>
            <person name="Tunlid A."/>
            <person name="Henrissat B."/>
            <person name="Grigoriev I.V."/>
            <person name="Hibbett D.S."/>
            <person name="Martin F."/>
        </authorList>
    </citation>
    <scope>NUCLEOTIDE SEQUENCE [LARGE SCALE GENOMIC DNA]</scope>
    <source>
        <strain evidence="2 3">SS14</strain>
    </source>
</reference>
<dbReference type="OrthoDB" id="3025013at2759"/>
<organism evidence="2 3">
    <name type="scientific">Sphaerobolus stellatus (strain SS14)</name>
    <dbReference type="NCBI Taxonomy" id="990650"/>
    <lineage>
        <taxon>Eukaryota</taxon>
        <taxon>Fungi</taxon>
        <taxon>Dikarya</taxon>
        <taxon>Basidiomycota</taxon>
        <taxon>Agaricomycotina</taxon>
        <taxon>Agaricomycetes</taxon>
        <taxon>Phallomycetidae</taxon>
        <taxon>Geastrales</taxon>
        <taxon>Sphaerobolaceae</taxon>
        <taxon>Sphaerobolus</taxon>
    </lineage>
</organism>
<dbReference type="Proteomes" id="UP000054279">
    <property type="component" value="Unassembled WGS sequence"/>
</dbReference>
<evidence type="ECO:0000313" key="2">
    <source>
        <dbReference type="EMBL" id="KIJ33478.1"/>
    </source>
</evidence>
<keyword evidence="1" id="KW-0472">Membrane</keyword>
<dbReference type="AlphaFoldDB" id="A0A0C9TT89"/>
<evidence type="ECO:0000256" key="1">
    <source>
        <dbReference type="SAM" id="Phobius"/>
    </source>
</evidence>
<proteinExistence type="predicted"/>
<feature type="transmembrane region" description="Helical" evidence="1">
    <location>
        <begin position="39"/>
        <end position="60"/>
    </location>
</feature>
<dbReference type="EMBL" id="KN837212">
    <property type="protein sequence ID" value="KIJ33478.1"/>
    <property type="molecule type" value="Genomic_DNA"/>
</dbReference>
<sequence>MTENGIKDTYQLHVVERLYNSYKGKQTNLTKQATLDAEIARLLVNVMTLGLSTGITYLWVPPVRNR</sequence>
<keyword evidence="1" id="KW-0812">Transmembrane</keyword>